<dbReference type="STRING" id="106004.A0A1Y2FVQ0"/>
<feature type="repeat" description="WD" evidence="3">
    <location>
        <begin position="722"/>
        <end position="761"/>
    </location>
</feature>
<feature type="region of interest" description="Disordered" evidence="4">
    <location>
        <begin position="316"/>
        <end position="340"/>
    </location>
</feature>
<feature type="region of interest" description="Disordered" evidence="4">
    <location>
        <begin position="1"/>
        <end position="109"/>
    </location>
</feature>
<organism evidence="6 7">
    <name type="scientific">Leucosporidium creatinivorum</name>
    <dbReference type="NCBI Taxonomy" id="106004"/>
    <lineage>
        <taxon>Eukaryota</taxon>
        <taxon>Fungi</taxon>
        <taxon>Dikarya</taxon>
        <taxon>Basidiomycota</taxon>
        <taxon>Pucciniomycotina</taxon>
        <taxon>Microbotryomycetes</taxon>
        <taxon>Leucosporidiales</taxon>
        <taxon>Leucosporidium</taxon>
    </lineage>
</organism>
<dbReference type="InterPro" id="IPR001810">
    <property type="entry name" value="F-box_dom"/>
</dbReference>
<sequence length="926" mass="99074">MTTTPPLPISIFSPTLPQTPPPLSAVPSTPMSVSPDVRGDRSPPPSPTPASTSAGPSSVLPLSSIRMRAISPPTPAPSPQPFHHSNRFPPPADAQWSSPPQAGEGASEEELVQAMRAQFGNMSSSMRLRLLSLLIADSPPSSLSPLLPLITPRLKRDFLKTLPLELAFHVLSFVDDVRTLARASGVSRFWRALLEDEATWRRMCWKSGFGDADAGEVVGSPVTAGQRLKTLEFGEREEEEGTPAGRERRGTLDRSSLLEFAARAEFFGLRSDAPVDSWQVPAQLPGVSAAEVQGIHGSVGSTGLGLGSTLTTVQSTLAERRARSSRARSQGQDDASASQPLPFHQTHAATTPAHLNLDPSPESARPTFAAPTLTSGPMASTSAAVHPPLQALVSPPLHSLSMSLPSSHVLRSPSRSQPITTVNSPSHSSAKKPFSYKTHFKRAYLTESAWLRGPGRLLSTQMSADDGVVTSMGFDNEWIVVGMATSKVHIFEAGTGSYVKTLDGHELGVWCLTLVSKNGGAKDDSKGKARAADEWSDTFASRFGQPSPMGATFSQPGSRARSGDTSFTNDSPNAGSAFFRHAQEEPTTSSTDPHTSPPRRRRSFQGFGSTSPTSSSSSSAPRTGGMGLGAGGETGDSSQQAGVCGTARGWGQKGAVVVSGGCDRDVRVWDVESGTCKHVLRGHSSTVRCMRVIDGRPIAVSGSRDATLRVWNIETGTAMHQLVGHSHSVRCIEVSGNKVVSGSYDATCRLWDVDTGECLFVYRGHIHQIYAVAFDGIRVVTGSLDSTVRIWSATTGEFLALLQGHTSLVGQLQLDPISNVLVTGGSDGRVIVFSLSTFDTIHRLCAHDNSVTCLQFDDRFIVTGGNDGRIKLWDFKTGVFIRELAEPCDAVWRVTFRDDKHVVLCRREGKTLMDVRTFRPSETDLG</sequence>
<feature type="repeat" description="WD" evidence="3">
    <location>
        <begin position="762"/>
        <end position="801"/>
    </location>
</feature>
<dbReference type="Proteomes" id="UP000193467">
    <property type="component" value="Unassembled WGS sequence"/>
</dbReference>
<dbReference type="CDD" id="cd00200">
    <property type="entry name" value="WD40"/>
    <property type="match status" value="1"/>
</dbReference>
<evidence type="ECO:0000313" key="7">
    <source>
        <dbReference type="Proteomes" id="UP000193467"/>
    </source>
</evidence>
<feature type="compositionally biased region" description="Polar residues" evidence="4">
    <location>
        <begin position="552"/>
        <end position="574"/>
    </location>
</feature>
<feature type="region of interest" description="Disordered" evidence="4">
    <location>
        <begin position="352"/>
        <end position="382"/>
    </location>
</feature>
<comment type="caution">
    <text evidence="6">The sequence shown here is derived from an EMBL/GenBank/DDBJ whole genome shotgun (WGS) entry which is preliminary data.</text>
</comment>
<feature type="region of interest" description="Disordered" evidence="4">
    <location>
        <begin position="539"/>
        <end position="642"/>
    </location>
</feature>
<evidence type="ECO:0000256" key="4">
    <source>
        <dbReference type="SAM" id="MobiDB-lite"/>
    </source>
</evidence>
<dbReference type="InParanoid" id="A0A1Y2FVQ0"/>
<evidence type="ECO:0000256" key="1">
    <source>
        <dbReference type="ARBA" id="ARBA00022574"/>
    </source>
</evidence>
<dbReference type="InterPro" id="IPR019775">
    <property type="entry name" value="WD40_repeat_CS"/>
</dbReference>
<dbReference type="AlphaFoldDB" id="A0A1Y2FVQ0"/>
<dbReference type="SMART" id="SM00256">
    <property type="entry name" value="FBOX"/>
    <property type="match status" value="1"/>
</dbReference>
<dbReference type="InterPro" id="IPR036047">
    <property type="entry name" value="F-box-like_dom_sf"/>
</dbReference>
<dbReference type="PROSITE" id="PS50082">
    <property type="entry name" value="WD_REPEATS_2"/>
    <property type="match status" value="6"/>
</dbReference>
<dbReference type="PROSITE" id="PS50294">
    <property type="entry name" value="WD_REPEATS_REGION"/>
    <property type="match status" value="5"/>
</dbReference>
<feature type="compositionally biased region" description="Polar residues" evidence="4">
    <location>
        <begin position="413"/>
        <end position="428"/>
    </location>
</feature>
<gene>
    <name evidence="6" type="ORF">BCR35DRAFT_313089</name>
</gene>
<dbReference type="SUPFAM" id="SSF50978">
    <property type="entry name" value="WD40 repeat-like"/>
    <property type="match status" value="1"/>
</dbReference>
<dbReference type="SUPFAM" id="SSF81383">
    <property type="entry name" value="F-box domain"/>
    <property type="match status" value="1"/>
</dbReference>
<evidence type="ECO:0000259" key="5">
    <source>
        <dbReference type="PROSITE" id="PS50181"/>
    </source>
</evidence>
<keyword evidence="2" id="KW-0677">Repeat</keyword>
<feature type="compositionally biased region" description="Polar residues" evidence="4">
    <location>
        <begin position="372"/>
        <end position="382"/>
    </location>
</feature>
<protein>
    <recommendedName>
        <fullName evidence="5">F-box domain-containing protein</fullName>
    </recommendedName>
</protein>
<feature type="repeat" description="WD" evidence="3">
    <location>
        <begin position="802"/>
        <end position="843"/>
    </location>
</feature>
<keyword evidence="7" id="KW-1185">Reference proteome</keyword>
<feature type="repeat" description="WD" evidence="3">
    <location>
        <begin position="650"/>
        <end position="679"/>
    </location>
</feature>
<feature type="compositionally biased region" description="Low complexity" evidence="4">
    <location>
        <begin position="609"/>
        <end position="619"/>
    </location>
</feature>
<proteinExistence type="predicted"/>
<dbReference type="InterPro" id="IPR036322">
    <property type="entry name" value="WD40_repeat_dom_sf"/>
</dbReference>
<dbReference type="Pfam" id="PF12937">
    <property type="entry name" value="F-box-like"/>
    <property type="match status" value="1"/>
</dbReference>
<dbReference type="Gene3D" id="1.20.1280.50">
    <property type="match status" value="1"/>
</dbReference>
<feature type="compositionally biased region" description="Polar residues" evidence="4">
    <location>
        <begin position="330"/>
        <end position="339"/>
    </location>
</feature>
<dbReference type="EMBL" id="MCGR01000012">
    <property type="protein sequence ID" value="ORY88080.1"/>
    <property type="molecule type" value="Genomic_DNA"/>
</dbReference>
<dbReference type="InterPro" id="IPR011047">
    <property type="entry name" value="Quinoprotein_ADH-like_sf"/>
</dbReference>
<dbReference type="PROSITE" id="PS50181">
    <property type="entry name" value="FBOX"/>
    <property type="match status" value="1"/>
</dbReference>
<reference evidence="6 7" key="1">
    <citation type="submission" date="2016-07" db="EMBL/GenBank/DDBJ databases">
        <title>Pervasive Adenine N6-methylation of Active Genes in Fungi.</title>
        <authorList>
            <consortium name="DOE Joint Genome Institute"/>
            <person name="Mondo S.J."/>
            <person name="Dannebaum R.O."/>
            <person name="Kuo R.C."/>
            <person name="Labutti K."/>
            <person name="Haridas S."/>
            <person name="Kuo A."/>
            <person name="Salamov A."/>
            <person name="Ahrendt S.R."/>
            <person name="Lipzen A."/>
            <person name="Sullivan W."/>
            <person name="Andreopoulos W.B."/>
            <person name="Clum A."/>
            <person name="Lindquist E."/>
            <person name="Daum C."/>
            <person name="Ramamoorthy G.K."/>
            <person name="Gryganskyi A."/>
            <person name="Culley D."/>
            <person name="Magnuson J.K."/>
            <person name="James T.Y."/>
            <person name="O'Malley M.A."/>
            <person name="Stajich J.E."/>
            <person name="Spatafora J.W."/>
            <person name="Visel A."/>
            <person name="Grigoriev I.V."/>
        </authorList>
    </citation>
    <scope>NUCLEOTIDE SEQUENCE [LARGE SCALE GENOMIC DNA]</scope>
    <source>
        <strain evidence="6 7">62-1032</strain>
    </source>
</reference>
<dbReference type="PROSITE" id="PS00678">
    <property type="entry name" value="WD_REPEATS_1"/>
    <property type="match status" value="4"/>
</dbReference>
<feature type="compositionally biased region" description="Gly residues" evidence="4">
    <location>
        <begin position="624"/>
        <end position="634"/>
    </location>
</feature>
<dbReference type="SMART" id="SM00320">
    <property type="entry name" value="WD40"/>
    <property type="match status" value="7"/>
</dbReference>
<dbReference type="SUPFAM" id="SSF50998">
    <property type="entry name" value="Quinoprotein alcohol dehydrogenase-like"/>
    <property type="match status" value="1"/>
</dbReference>
<accession>A0A1Y2FVQ0</accession>
<evidence type="ECO:0000313" key="6">
    <source>
        <dbReference type="EMBL" id="ORY88080.1"/>
    </source>
</evidence>
<dbReference type="InterPro" id="IPR001680">
    <property type="entry name" value="WD40_rpt"/>
</dbReference>
<dbReference type="OrthoDB" id="190105at2759"/>
<evidence type="ECO:0000256" key="2">
    <source>
        <dbReference type="ARBA" id="ARBA00022737"/>
    </source>
</evidence>
<dbReference type="Gene3D" id="2.130.10.10">
    <property type="entry name" value="YVTN repeat-like/Quinoprotein amine dehydrogenase"/>
    <property type="match status" value="2"/>
</dbReference>
<dbReference type="PANTHER" id="PTHR22847:SF732">
    <property type="entry name" value="F-BOX DOMAIN-CONTAINING PROTEIN"/>
    <property type="match status" value="1"/>
</dbReference>
<name>A0A1Y2FVQ0_9BASI</name>
<dbReference type="GO" id="GO:1990234">
    <property type="term" value="C:transferase complex"/>
    <property type="evidence" value="ECO:0007669"/>
    <property type="project" value="UniProtKB-ARBA"/>
</dbReference>
<evidence type="ECO:0000256" key="3">
    <source>
        <dbReference type="PROSITE-ProRule" id="PRU00221"/>
    </source>
</evidence>
<dbReference type="InterPro" id="IPR015943">
    <property type="entry name" value="WD40/YVTN_repeat-like_dom_sf"/>
</dbReference>
<feature type="repeat" description="WD" evidence="3">
    <location>
        <begin position="844"/>
        <end position="883"/>
    </location>
</feature>
<dbReference type="Pfam" id="PF00400">
    <property type="entry name" value="WD40"/>
    <property type="match status" value="6"/>
</dbReference>
<dbReference type="PRINTS" id="PR00320">
    <property type="entry name" value="GPROTEINBRPT"/>
</dbReference>
<feature type="region of interest" description="Disordered" evidence="4">
    <location>
        <begin position="404"/>
        <end position="433"/>
    </location>
</feature>
<feature type="domain" description="F-box" evidence="5">
    <location>
        <begin position="156"/>
        <end position="203"/>
    </location>
</feature>
<feature type="repeat" description="WD" evidence="3">
    <location>
        <begin position="680"/>
        <end position="721"/>
    </location>
</feature>
<dbReference type="PANTHER" id="PTHR22847">
    <property type="entry name" value="WD40 REPEAT PROTEIN"/>
    <property type="match status" value="1"/>
</dbReference>
<feature type="compositionally biased region" description="Low complexity" evidence="4">
    <location>
        <begin position="49"/>
        <end position="58"/>
    </location>
</feature>
<dbReference type="InterPro" id="IPR020472">
    <property type="entry name" value="WD40_PAC1"/>
</dbReference>
<keyword evidence="1 3" id="KW-0853">WD repeat</keyword>